<evidence type="ECO:0000259" key="2">
    <source>
        <dbReference type="Pfam" id="PF09007"/>
    </source>
</evidence>
<gene>
    <name evidence="3" type="ORF">XENOCAPTIV_011070</name>
</gene>
<protein>
    <recommendedName>
        <fullName evidence="2">EBP50 C-terminal domain-containing protein</fullName>
    </recommendedName>
</protein>
<accession>A0ABV0SC42</accession>
<dbReference type="InterPro" id="IPR015098">
    <property type="entry name" value="EBP50_C"/>
</dbReference>
<comment type="caution">
    <text evidence="3">The sequence shown here is derived from an EMBL/GenBank/DDBJ whole genome shotgun (WGS) entry which is preliminary data.</text>
</comment>
<name>A0ABV0SC42_9TELE</name>
<dbReference type="EMBL" id="JAHRIN010075858">
    <property type="protein sequence ID" value="MEQ2217461.1"/>
    <property type="molecule type" value="Genomic_DNA"/>
</dbReference>
<evidence type="ECO:0000313" key="3">
    <source>
        <dbReference type="EMBL" id="MEQ2217461.1"/>
    </source>
</evidence>
<feature type="region of interest" description="Disordered" evidence="1">
    <location>
        <begin position="110"/>
        <end position="138"/>
    </location>
</feature>
<feature type="non-terminal residue" evidence="3">
    <location>
        <position position="1"/>
    </location>
</feature>
<evidence type="ECO:0000313" key="4">
    <source>
        <dbReference type="Proteomes" id="UP001434883"/>
    </source>
</evidence>
<keyword evidence="4" id="KW-1185">Reference proteome</keyword>
<feature type="compositionally biased region" description="Basic and acidic residues" evidence="1">
    <location>
        <begin position="128"/>
        <end position="138"/>
    </location>
</feature>
<evidence type="ECO:0000256" key="1">
    <source>
        <dbReference type="SAM" id="MobiDB-lite"/>
    </source>
</evidence>
<feature type="domain" description="EBP50 C-terminal" evidence="2">
    <location>
        <begin position="8"/>
        <end position="138"/>
    </location>
</feature>
<sequence length="138" mass="15158">LLVVDAAAEEFFSKCNVQPTEEHITGKMTPCCSGLRVKMALEMTNGDCHDFSVFVGPLPEPVSERGSDEGLCTRTATLSPNACVQVERTPQHESSQPAETLSLNLSLAQAKERAHQKRAAKKAPQMDWSKRNELFSNL</sequence>
<reference evidence="3 4" key="1">
    <citation type="submission" date="2021-06" db="EMBL/GenBank/DDBJ databases">
        <authorList>
            <person name="Palmer J.M."/>
        </authorList>
    </citation>
    <scope>NUCLEOTIDE SEQUENCE [LARGE SCALE GENOMIC DNA]</scope>
    <source>
        <strain evidence="3 4">XC_2019</strain>
        <tissue evidence="3">Muscle</tissue>
    </source>
</reference>
<organism evidence="3 4">
    <name type="scientific">Xenoophorus captivus</name>
    <dbReference type="NCBI Taxonomy" id="1517983"/>
    <lineage>
        <taxon>Eukaryota</taxon>
        <taxon>Metazoa</taxon>
        <taxon>Chordata</taxon>
        <taxon>Craniata</taxon>
        <taxon>Vertebrata</taxon>
        <taxon>Euteleostomi</taxon>
        <taxon>Actinopterygii</taxon>
        <taxon>Neopterygii</taxon>
        <taxon>Teleostei</taxon>
        <taxon>Neoteleostei</taxon>
        <taxon>Acanthomorphata</taxon>
        <taxon>Ovalentaria</taxon>
        <taxon>Atherinomorphae</taxon>
        <taxon>Cyprinodontiformes</taxon>
        <taxon>Goodeidae</taxon>
        <taxon>Xenoophorus</taxon>
    </lineage>
</organism>
<dbReference type="Pfam" id="PF09007">
    <property type="entry name" value="EBP50_C"/>
    <property type="match status" value="1"/>
</dbReference>
<proteinExistence type="predicted"/>
<dbReference type="Proteomes" id="UP001434883">
    <property type="component" value="Unassembled WGS sequence"/>
</dbReference>